<sequence>MSCLCLCRAATSRGAPAVWSAGAAGGCGRGPPPSSGGPPITGGGPPASGGGPPATGGRPPATSGGPPATDGGPPASGGGRPPSTNGGPPATFCLLSFSAKKGSICSEHRLNKTTIRFKRALRPTLVDQSFGHSWLKLLVCLRA</sequence>
<dbReference type="eggNOG" id="ENOG502SYT9">
    <property type="taxonomic scope" value="Eukaryota"/>
</dbReference>
<proteinExistence type="predicted"/>
<organism evidence="2">
    <name type="scientific">Amphimedon queenslandica</name>
    <name type="common">Sponge</name>
    <dbReference type="NCBI Taxonomy" id="400682"/>
    <lineage>
        <taxon>Eukaryota</taxon>
        <taxon>Metazoa</taxon>
        <taxon>Porifera</taxon>
        <taxon>Demospongiae</taxon>
        <taxon>Heteroscleromorpha</taxon>
        <taxon>Haplosclerida</taxon>
        <taxon>Niphatidae</taxon>
        <taxon>Amphimedon</taxon>
    </lineage>
</organism>
<evidence type="ECO:0000313" key="2">
    <source>
        <dbReference type="EnsemblMetazoa" id="Aqu2.1.20276_001"/>
    </source>
</evidence>
<dbReference type="InParanoid" id="A0A1X7TXS1"/>
<protein>
    <submittedName>
        <fullName evidence="2">Uncharacterized protein</fullName>
    </submittedName>
</protein>
<feature type="region of interest" description="Disordered" evidence="1">
    <location>
        <begin position="25"/>
        <end position="89"/>
    </location>
</feature>
<reference evidence="2" key="1">
    <citation type="submission" date="2017-05" db="UniProtKB">
        <authorList>
            <consortium name="EnsemblMetazoa"/>
        </authorList>
    </citation>
    <scope>IDENTIFICATION</scope>
</reference>
<dbReference type="AlphaFoldDB" id="A0A1X7TXS1"/>
<dbReference type="EnsemblMetazoa" id="Aqu2.1.20276_001">
    <property type="protein sequence ID" value="Aqu2.1.20276_001"/>
    <property type="gene ID" value="Aqu2.1.20276"/>
</dbReference>
<name>A0A1X7TXS1_AMPQE</name>
<feature type="compositionally biased region" description="Low complexity" evidence="1">
    <location>
        <begin position="55"/>
        <end position="73"/>
    </location>
</feature>
<accession>A0A1X7TXS1</accession>
<evidence type="ECO:0000256" key="1">
    <source>
        <dbReference type="SAM" id="MobiDB-lite"/>
    </source>
</evidence>
<feature type="compositionally biased region" description="Gly residues" evidence="1">
    <location>
        <begin position="39"/>
        <end position="54"/>
    </location>
</feature>